<dbReference type="VEuPathDB" id="TriTrypDB:C4B63_24g305"/>
<comment type="caution">
    <text evidence="1">The sequence shown here is derived from an EMBL/GenBank/DDBJ whole genome shotgun (WGS) entry which is preliminary data.</text>
</comment>
<evidence type="ECO:0000313" key="1">
    <source>
        <dbReference type="EMBL" id="PWV07805.1"/>
    </source>
</evidence>
<dbReference type="OMA" id="YDSNPWP"/>
<evidence type="ECO:0000313" key="2">
    <source>
        <dbReference type="Proteomes" id="UP000246078"/>
    </source>
</evidence>
<dbReference type="VEuPathDB" id="TriTrypDB:TcCLB.503925.10"/>
<reference evidence="1 2" key="1">
    <citation type="journal article" date="2018" name="Microb. Genom.">
        <title>Expanding an expanded genome: long-read sequencing of Trypanosoma cruzi.</title>
        <authorList>
            <person name="Berna L."/>
            <person name="Rodriguez M."/>
            <person name="Chiribao M.L."/>
            <person name="Parodi-Talice A."/>
            <person name="Pita S."/>
            <person name="Rijo G."/>
            <person name="Alvarez-Valin F."/>
            <person name="Robello C."/>
        </authorList>
    </citation>
    <scope>NUCLEOTIDE SEQUENCE [LARGE SCALE GENOMIC DNA]</scope>
    <source>
        <strain evidence="1 2">TCC</strain>
    </source>
</reference>
<dbReference type="VEuPathDB" id="TriTrypDB:TcBrA4_0097290"/>
<dbReference type="VEuPathDB" id="TriTrypDB:TCDM_08510"/>
<sequence>MGRRPVEKFSRALRRRAQVCFWQRSPAGVNSSAVKTVAAAAAAAAAGDGGGSVAHSRDAARENAATGDAIHPTSTTATTFFPSIMGERDDGIIHANYSLRQALARGAPETRLTRQVRHAIEHSTGKAEALKAFQVLLQADGEGPTAATFKMLSATLLQHHVEQRVGQAGFQRALMDAVGYEGDRWQSLSEEERSTFVNYTCRMTERWAERGSSYNKLLGFSQEGADNEIVARVEYQMRKCGIMVLASSLADLMHLDITWSTALHLFNFAEELQKDIPPPMEMTDRLMGLMTGYKSGLGGSRPWMRALELYQRALVSGYDTTLTTHTHALDALWRSADNFHRVHTSLSSYHRRWVWEKALKISQIVQDTPRLLVTGEEGCAYAESVVKTLTASGRWSEAISFIANLDTSNSDVSFRFLVPTAETYVFAIAGCHTAGHAAHGEALWTIFKETYTLRSLHSEALLIFLQSLRHVVRTSPIVGSLVEELVRDGKGLERQAAVASLQLLSSNHVKTREQRWVLATRLLDMYDANPWPQQPLARKTELQTVFRCCHLISAMECPDGKRLLTKLRKQLVDVFGSLSAEVEWLEDTSIYALQMTSNWEEAISIYDQAVGRRKPKQVPYLPIPLRQAKMMLVEALVRSCRVMEEDGESFLVDEDTQEAGRDAAMVLTERALAVTRAVYGSDDTFPHHLYAELLVIQATCAASSSQRKLHALAAMRHFSQASAELIGRHLVSQTATALSLTEVHVENALLAGHATLRYATLSQRKGNRKAAKIRSGLEALVW</sequence>
<name>A0A2V2WHK2_TRYCR</name>
<protein>
    <submittedName>
        <fullName evidence="1">Uncharacterized protein</fullName>
    </submittedName>
</protein>
<dbReference type="VEuPathDB" id="TriTrypDB:TcCL_NonESM05641"/>
<dbReference type="VEuPathDB" id="TriTrypDB:TCSYLVIO_003652"/>
<gene>
    <name evidence="1" type="ORF">C3747_97g253</name>
</gene>
<dbReference type="VEuPathDB" id="TriTrypDB:TcG_08048"/>
<dbReference type="EMBL" id="PRFC01000097">
    <property type="protein sequence ID" value="PWV07805.1"/>
    <property type="molecule type" value="Genomic_DNA"/>
</dbReference>
<dbReference type="VEuPathDB" id="TriTrypDB:Tc_MARK_2405"/>
<accession>A0A2V2WHK2</accession>
<dbReference type="OrthoDB" id="278199at2759"/>
<dbReference type="VEuPathDB" id="TriTrypDB:TcCLB.510347.40"/>
<dbReference type="VEuPathDB" id="TriTrypDB:C3747_97g253"/>
<dbReference type="Proteomes" id="UP000246078">
    <property type="component" value="Unassembled WGS sequence"/>
</dbReference>
<organism evidence="1 2">
    <name type="scientific">Trypanosoma cruzi</name>
    <dbReference type="NCBI Taxonomy" id="5693"/>
    <lineage>
        <taxon>Eukaryota</taxon>
        <taxon>Discoba</taxon>
        <taxon>Euglenozoa</taxon>
        <taxon>Kinetoplastea</taxon>
        <taxon>Metakinetoplastina</taxon>
        <taxon>Trypanosomatida</taxon>
        <taxon>Trypanosomatidae</taxon>
        <taxon>Trypanosoma</taxon>
        <taxon>Schizotrypanum</taxon>
    </lineage>
</organism>
<proteinExistence type="predicted"/>
<dbReference type="AlphaFoldDB" id="A0A2V2WHK2"/>
<dbReference type="VEuPathDB" id="TriTrypDB:TcYC6_0086940"/>
<dbReference type="VEuPathDB" id="TriTrypDB:ECC02_004521"/>